<accession>A0A941E4D3</accession>
<dbReference type="Gene3D" id="3.40.50.1220">
    <property type="entry name" value="TPP-binding domain"/>
    <property type="match status" value="1"/>
</dbReference>
<keyword evidence="2" id="KW-1185">Reference proteome</keyword>
<dbReference type="AlphaFoldDB" id="A0A941E4D3"/>
<proteinExistence type="predicted"/>
<dbReference type="EMBL" id="JAGSPJ010000005">
    <property type="protein sequence ID" value="MBR7800907.1"/>
    <property type="molecule type" value="Genomic_DNA"/>
</dbReference>
<dbReference type="SUPFAM" id="SSF52467">
    <property type="entry name" value="DHS-like NAD/FAD-binding domain"/>
    <property type="match status" value="1"/>
</dbReference>
<sequence>MSEHWAKKNIKNLVEAIRNGEGKCVFLVGAGCSKSAGIPLAREIISEIEKKFPEAYSQAEKRNDYNDVMSQLTSQQRRILLNKHIEKAKVNWAHLALAQLFKSELIDRVLTTNFDPLIVKATALNGFFPAIYDLATSDQFRANRISPKSVFYLNGQHTGFVTLNATEELAKHKAQLSEIVRNTGVDRIWVVIGYSGACDPLLEVLAEVDDFEAGLYWIGFDESPSEDLKVKLLRTREKQVFYIGKQDADQFMTELAQKLQCFPPKLLSEPFQHVNHLIEHIDFNTGGAPGMALKERLDKQLTDAHKNQLDLARSENFMQLLLAGKNEEVLSLFASVNEPNEEDKDLAAWAYIGIGSALSEQASELAQQDAQAAEAVWQLAGEKYAEALRIKPDMYEALNNWGSALGDQARALVQQDAQAAEAVWQLAGEKYAEALRIKPDMHEALNNWGSALGDQARALVQQDAQAAEAVWQLAGEKYAEALRI</sequence>
<evidence type="ECO:0000313" key="2">
    <source>
        <dbReference type="Proteomes" id="UP000678545"/>
    </source>
</evidence>
<name>A0A941E4D3_9BURK</name>
<gene>
    <name evidence="1" type="ORF">KDM90_12930</name>
</gene>
<feature type="non-terminal residue" evidence="1">
    <location>
        <position position="484"/>
    </location>
</feature>
<reference evidence="1" key="1">
    <citation type="submission" date="2021-04" db="EMBL/GenBank/DDBJ databases">
        <title>novel species isolated from subtropical streams in China.</title>
        <authorList>
            <person name="Lu H."/>
        </authorList>
    </citation>
    <scope>NUCLEOTIDE SEQUENCE</scope>
    <source>
        <strain evidence="1">FT137W</strain>
    </source>
</reference>
<dbReference type="SUPFAM" id="SSF48452">
    <property type="entry name" value="TPR-like"/>
    <property type="match status" value="1"/>
</dbReference>
<dbReference type="InterPro" id="IPR029035">
    <property type="entry name" value="DHS-like_NAD/FAD-binding_dom"/>
</dbReference>
<dbReference type="PANTHER" id="PTHR45005">
    <property type="match status" value="1"/>
</dbReference>
<dbReference type="InterPro" id="IPR053277">
    <property type="entry name" value="Endomembrane_traffic_mod"/>
</dbReference>
<protein>
    <recommendedName>
        <fullName evidence="3">SIR2-like domain-containing protein</fullName>
    </recommendedName>
</protein>
<evidence type="ECO:0000313" key="1">
    <source>
        <dbReference type="EMBL" id="MBR7800907.1"/>
    </source>
</evidence>
<organism evidence="1 2">
    <name type="scientific">Undibacterium fentianense</name>
    <dbReference type="NCBI Taxonomy" id="2828728"/>
    <lineage>
        <taxon>Bacteria</taxon>
        <taxon>Pseudomonadati</taxon>
        <taxon>Pseudomonadota</taxon>
        <taxon>Betaproteobacteria</taxon>
        <taxon>Burkholderiales</taxon>
        <taxon>Oxalobacteraceae</taxon>
        <taxon>Undibacterium</taxon>
    </lineage>
</organism>
<comment type="caution">
    <text evidence="1">The sequence shown here is derived from an EMBL/GenBank/DDBJ whole genome shotgun (WGS) entry which is preliminary data.</text>
</comment>
<evidence type="ECO:0008006" key="3">
    <source>
        <dbReference type="Google" id="ProtNLM"/>
    </source>
</evidence>
<dbReference type="InterPro" id="IPR011990">
    <property type="entry name" value="TPR-like_helical_dom_sf"/>
</dbReference>
<dbReference type="PANTHER" id="PTHR45005:SF2">
    <property type="entry name" value="PROTEIN HLB1"/>
    <property type="match status" value="1"/>
</dbReference>
<dbReference type="Gene3D" id="1.25.40.10">
    <property type="entry name" value="Tetratricopeptide repeat domain"/>
    <property type="match status" value="1"/>
</dbReference>
<dbReference type="Proteomes" id="UP000678545">
    <property type="component" value="Unassembled WGS sequence"/>
</dbReference>